<keyword evidence="4" id="KW-0498">Mitosis</keyword>
<dbReference type="PANTHER" id="PTHR11842:SF11">
    <property type="entry name" value="MITOTIC SPINDLE ASSEMBLY CHECKPOINT PROTEIN MAD2A"/>
    <property type="match status" value="1"/>
</dbReference>
<reference evidence="8" key="1">
    <citation type="submission" date="2014-03" db="EMBL/GenBank/DDBJ databases">
        <authorList>
            <person name="Casaregola S."/>
        </authorList>
    </citation>
    <scope>NUCLEOTIDE SEQUENCE [LARGE SCALE GENOMIC DNA]</scope>
    <source>
        <strain evidence="8">CLIB 918</strain>
    </source>
</reference>
<keyword evidence="9" id="KW-1185">Reference proteome</keyword>
<dbReference type="InterPro" id="IPR045091">
    <property type="entry name" value="Mad2-like"/>
</dbReference>
<dbReference type="OrthoDB" id="1806at2759"/>
<dbReference type="AlphaFoldDB" id="A0A0J9XL33"/>
<comment type="subcellular location">
    <subcellularLocation>
        <location evidence="1">Nucleus</location>
    </subcellularLocation>
</comment>
<name>A0A0J9XL33_GEOCN</name>
<accession>A0A0J9XL33</accession>
<dbReference type="GO" id="GO:0000776">
    <property type="term" value="C:kinetochore"/>
    <property type="evidence" value="ECO:0007669"/>
    <property type="project" value="TreeGrafter"/>
</dbReference>
<dbReference type="GO" id="GO:0005654">
    <property type="term" value="C:nucleoplasm"/>
    <property type="evidence" value="ECO:0007669"/>
    <property type="project" value="TreeGrafter"/>
</dbReference>
<dbReference type="FunFam" id="3.30.900.10:FF:000002">
    <property type="entry name" value="Mitotic spindle assembly checkpoint protein MAD2A"/>
    <property type="match status" value="1"/>
</dbReference>
<dbReference type="GO" id="GO:0051301">
    <property type="term" value="P:cell division"/>
    <property type="evidence" value="ECO:0007669"/>
    <property type="project" value="UniProtKB-KW"/>
</dbReference>
<evidence type="ECO:0000313" key="8">
    <source>
        <dbReference type="EMBL" id="CDO57810.1"/>
    </source>
</evidence>
<evidence type="ECO:0000256" key="4">
    <source>
        <dbReference type="ARBA" id="ARBA00022776"/>
    </source>
</evidence>
<dbReference type="SUPFAM" id="SSF56019">
    <property type="entry name" value="The spindle assembly checkpoint protein mad2"/>
    <property type="match status" value="1"/>
</dbReference>
<gene>
    <name evidence="8" type="ORF">BN980_GECA25s00912g</name>
</gene>
<dbReference type="Pfam" id="PF02301">
    <property type="entry name" value="HORMA"/>
    <property type="match status" value="1"/>
</dbReference>
<keyword evidence="3" id="KW-0132">Cell division</keyword>
<keyword evidence="5" id="KW-0539">Nucleus</keyword>
<evidence type="ECO:0000259" key="7">
    <source>
        <dbReference type="PROSITE" id="PS50815"/>
    </source>
</evidence>
<dbReference type="Proteomes" id="UP000242525">
    <property type="component" value="Unassembled WGS sequence"/>
</dbReference>
<evidence type="ECO:0000256" key="6">
    <source>
        <dbReference type="ARBA" id="ARBA00023306"/>
    </source>
</evidence>
<dbReference type="InterPro" id="IPR003511">
    <property type="entry name" value="HORMA_dom"/>
</dbReference>
<comment type="caution">
    <text evidence="8">The sequence shown here is derived from an EMBL/GenBank/DDBJ whole genome shotgun (WGS) entry which is preliminary data.</text>
</comment>
<dbReference type="PANTHER" id="PTHR11842">
    <property type="entry name" value="MITOTIC SPINDLE ASSEMBLY CHECKPOINT PROTEIN MAD2"/>
    <property type="match status" value="1"/>
</dbReference>
<sequence>MSAAPTRSKVSLKGSSKIVAEFFEYSINSILYQRGIYPPEDFQLVKKYNLNVLITIDAEVKSYIRKIIGQLHKWLVSGKISKLVVAIVSKASGEVIELWQFDVSVLQQPESSATAASVASEAVKPLEQIQKEIQAIIRQITASITFLPVLDAGQCTFNVQVYADASAQVPAEWADSDAKEIKNGEQVQLRSFSTDDYEVSTLVAYKLGVDEN</sequence>
<dbReference type="PROSITE" id="PS50815">
    <property type="entry name" value="HORMA"/>
    <property type="match status" value="1"/>
</dbReference>
<comment type="similarity">
    <text evidence="2">Belongs to the MAD2 family.</text>
</comment>
<dbReference type="GO" id="GO:0007094">
    <property type="term" value="P:mitotic spindle assembly checkpoint signaling"/>
    <property type="evidence" value="ECO:0007669"/>
    <property type="project" value="TreeGrafter"/>
</dbReference>
<dbReference type="GO" id="GO:0005737">
    <property type="term" value="C:cytoplasm"/>
    <property type="evidence" value="ECO:0007669"/>
    <property type="project" value="TreeGrafter"/>
</dbReference>
<dbReference type="STRING" id="1173061.A0A0J9XL33"/>
<evidence type="ECO:0000256" key="1">
    <source>
        <dbReference type="ARBA" id="ARBA00004123"/>
    </source>
</evidence>
<dbReference type="EMBL" id="CCBN010000025">
    <property type="protein sequence ID" value="CDO57810.1"/>
    <property type="molecule type" value="Genomic_DNA"/>
</dbReference>
<keyword evidence="6" id="KW-0131">Cell cycle</keyword>
<protein>
    <submittedName>
        <fullName evidence="8">Similar to Saccharomyces cerevisiae YJL030W MAD2 Component of the spindle-assembly checkpoint complex</fullName>
    </submittedName>
</protein>
<evidence type="ECO:0000256" key="2">
    <source>
        <dbReference type="ARBA" id="ARBA00010348"/>
    </source>
</evidence>
<proteinExistence type="inferred from homology"/>
<dbReference type="GO" id="GO:0033597">
    <property type="term" value="C:mitotic checkpoint complex"/>
    <property type="evidence" value="ECO:0007669"/>
    <property type="project" value="UniProtKB-ARBA"/>
</dbReference>
<feature type="domain" description="HORMA" evidence="7">
    <location>
        <begin position="13"/>
        <end position="203"/>
    </location>
</feature>
<dbReference type="Gene3D" id="3.30.900.10">
    <property type="entry name" value="HORMA domain"/>
    <property type="match status" value="1"/>
</dbReference>
<organism evidence="8 9">
    <name type="scientific">Geotrichum candidum</name>
    <name type="common">Oospora lactis</name>
    <name type="synonym">Dipodascus geotrichum</name>
    <dbReference type="NCBI Taxonomy" id="1173061"/>
    <lineage>
        <taxon>Eukaryota</taxon>
        <taxon>Fungi</taxon>
        <taxon>Dikarya</taxon>
        <taxon>Ascomycota</taxon>
        <taxon>Saccharomycotina</taxon>
        <taxon>Dipodascomycetes</taxon>
        <taxon>Dipodascales</taxon>
        <taxon>Dipodascaceae</taxon>
        <taxon>Geotrichum</taxon>
    </lineage>
</organism>
<evidence type="ECO:0000256" key="5">
    <source>
        <dbReference type="ARBA" id="ARBA00023242"/>
    </source>
</evidence>
<evidence type="ECO:0000256" key="3">
    <source>
        <dbReference type="ARBA" id="ARBA00022618"/>
    </source>
</evidence>
<evidence type="ECO:0000313" key="9">
    <source>
        <dbReference type="Proteomes" id="UP000242525"/>
    </source>
</evidence>
<dbReference type="InterPro" id="IPR036570">
    <property type="entry name" value="HORMA_dom_sf"/>
</dbReference>